<sequence>MRFRGLTVSFLFFSYLLLCSCQSSNRSGLGHILTKAMFEKMIPHANTDSCRAKGFYTYEAFIAAAKSYPAFATTGSHEIRKREVAAFLGQTSFQTTGEPWLPPDPYHWGYYYKKEENPPTDYCQPNPRYPCAAGRNYCGRGPMQLSWNHNYGKFGETIGRKKELLENPDLLIKNVTMAFEAAIWFWMTPQPPKPSCHDVIIGKWHGDEEGRLPGYGEISNIIGPGCGIGADVRVRDRMEYYTRYCDMLGVGYGENIACYSQKPYGNAL</sequence>
<evidence type="ECO:0000256" key="3">
    <source>
        <dbReference type="ARBA" id="ARBA00023157"/>
    </source>
</evidence>
<evidence type="ECO:0000313" key="8">
    <source>
        <dbReference type="Proteomes" id="UP001472677"/>
    </source>
</evidence>
<evidence type="ECO:0000313" key="7">
    <source>
        <dbReference type="EMBL" id="KAK8563107.1"/>
    </source>
</evidence>
<evidence type="ECO:0000256" key="1">
    <source>
        <dbReference type="ARBA" id="ARBA00022669"/>
    </source>
</evidence>
<dbReference type="PANTHER" id="PTHR22595">
    <property type="entry name" value="CHITINASE-RELATED"/>
    <property type="match status" value="1"/>
</dbReference>
<dbReference type="Pfam" id="PF00182">
    <property type="entry name" value="Glyco_hydro_19"/>
    <property type="match status" value="1"/>
</dbReference>
<organism evidence="7 8">
    <name type="scientific">Hibiscus sabdariffa</name>
    <name type="common">roselle</name>
    <dbReference type="NCBI Taxonomy" id="183260"/>
    <lineage>
        <taxon>Eukaryota</taxon>
        <taxon>Viridiplantae</taxon>
        <taxon>Streptophyta</taxon>
        <taxon>Embryophyta</taxon>
        <taxon>Tracheophyta</taxon>
        <taxon>Spermatophyta</taxon>
        <taxon>Magnoliopsida</taxon>
        <taxon>eudicotyledons</taxon>
        <taxon>Gunneridae</taxon>
        <taxon>Pentapetalae</taxon>
        <taxon>rosids</taxon>
        <taxon>malvids</taxon>
        <taxon>Malvales</taxon>
        <taxon>Malvaceae</taxon>
        <taxon>Malvoideae</taxon>
        <taxon>Hibiscus</taxon>
    </lineage>
</organism>
<protein>
    <recommendedName>
        <fullName evidence="5 6">Glycoside hydrolase family 19 catalytic domain-containing protein</fullName>
    </recommendedName>
</protein>
<evidence type="ECO:0000256" key="2">
    <source>
        <dbReference type="ARBA" id="ARBA00022821"/>
    </source>
</evidence>
<reference evidence="7 8" key="1">
    <citation type="journal article" date="2024" name="G3 (Bethesda)">
        <title>Genome assembly of Hibiscus sabdariffa L. provides insights into metabolisms of medicinal natural products.</title>
        <authorList>
            <person name="Kim T."/>
        </authorList>
    </citation>
    <scope>NUCLEOTIDE SEQUENCE [LARGE SCALE GENOMIC DNA]</scope>
    <source>
        <strain evidence="7">TK-2024</strain>
        <tissue evidence="7">Old leaves</tissue>
    </source>
</reference>
<feature type="domain" description="Glycoside hydrolase family 19 catalytic" evidence="6">
    <location>
        <begin position="177"/>
        <end position="187"/>
    </location>
</feature>
<dbReference type="Proteomes" id="UP001472677">
    <property type="component" value="Unassembled WGS sequence"/>
</dbReference>
<dbReference type="PIRSF" id="PIRSF001060">
    <property type="entry name" value="Endochitinase"/>
    <property type="match status" value="1"/>
</dbReference>
<accession>A0ABR2EM85</accession>
<dbReference type="PROSITE" id="PS00773">
    <property type="entry name" value="CHITINASE_19_1"/>
    <property type="match status" value="1"/>
</dbReference>
<evidence type="ECO:0000259" key="5">
    <source>
        <dbReference type="PROSITE" id="PS00773"/>
    </source>
</evidence>
<keyword evidence="3" id="KW-1015">Disulfide bond</keyword>
<gene>
    <name evidence="7" type="ORF">V6N12_011163</name>
</gene>
<comment type="caution">
    <text evidence="7">The sequence shown here is derived from an EMBL/GenBank/DDBJ whole genome shotgun (WGS) entry which is preliminary data.</text>
</comment>
<dbReference type="Gene3D" id="3.30.20.10">
    <property type="entry name" value="Endochitinase, domain 2"/>
    <property type="match status" value="1"/>
</dbReference>
<dbReference type="Gene3D" id="1.10.530.10">
    <property type="match status" value="1"/>
</dbReference>
<name>A0ABR2EM85_9ROSI</name>
<dbReference type="PROSITE" id="PS51257">
    <property type="entry name" value="PROKAR_LIPOPROTEIN"/>
    <property type="match status" value="1"/>
</dbReference>
<dbReference type="PROSITE" id="PS00774">
    <property type="entry name" value="CHITINASE_19_2"/>
    <property type="match status" value="1"/>
</dbReference>
<feature type="domain" description="Glycoside hydrolase family 19 catalytic" evidence="5">
    <location>
        <begin position="50"/>
        <end position="72"/>
    </location>
</feature>
<feature type="signal peptide" evidence="4">
    <location>
        <begin position="1"/>
        <end position="21"/>
    </location>
</feature>
<feature type="chain" id="PRO_5047403850" description="Glycoside hydrolase family 19 catalytic domain-containing protein" evidence="4">
    <location>
        <begin position="22"/>
        <end position="268"/>
    </location>
</feature>
<keyword evidence="1" id="KW-0147">Chitin-binding</keyword>
<keyword evidence="2" id="KW-0611">Plant defense</keyword>
<dbReference type="InterPro" id="IPR023346">
    <property type="entry name" value="Lysozyme-like_dom_sf"/>
</dbReference>
<dbReference type="PANTHER" id="PTHR22595:SF79">
    <property type="entry name" value="CHITINASE 12"/>
    <property type="match status" value="1"/>
</dbReference>
<keyword evidence="8" id="KW-1185">Reference proteome</keyword>
<evidence type="ECO:0000256" key="4">
    <source>
        <dbReference type="SAM" id="SignalP"/>
    </source>
</evidence>
<evidence type="ECO:0000259" key="6">
    <source>
        <dbReference type="PROSITE" id="PS00774"/>
    </source>
</evidence>
<keyword evidence="4" id="KW-0732">Signal</keyword>
<dbReference type="CDD" id="cd00325">
    <property type="entry name" value="chitinase_GH19"/>
    <property type="match status" value="1"/>
</dbReference>
<dbReference type="SUPFAM" id="SSF53955">
    <property type="entry name" value="Lysozyme-like"/>
    <property type="match status" value="1"/>
</dbReference>
<dbReference type="EMBL" id="JBBPBM010000012">
    <property type="protein sequence ID" value="KAK8563107.1"/>
    <property type="molecule type" value="Genomic_DNA"/>
</dbReference>
<dbReference type="InterPro" id="IPR000726">
    <property type="entry name" value="Glyco_hydro_19_cat"/>
</dbReference>
<dbReference type="InterPro" id="IPR016283">
    <property type="entry name" value="Glyco_hydro_19"/>
</dbReference>
<proteinExistence type="predicted"/>